<organism evidence="4 5">
    <name type="scientific">Pollutimonas bauzanensis</name>
    <dbReference type="NCBI Taxonomy" id="658167"/>
    <lineage>
        <taxon>Bacteria</taxon>
        <taxon>Pseudomonadati</taxon>
        <taxon>Pseudomonadota</taxon>
        <taxon>Betaproteobacteria</taxon>
        <taxon>Burkholderiales</taxon>
        <taxon>Alcaligenaceae</taxon>
        <taxon>Pollutimonas</taxon>
    </lineage>
</organism>
<proteinExistence type="predicted"/>
<reference evidence="4 5" key="1">
    <citation type="submission" date="2016-11" db="EMBL/GenBank/DDBJ databases">
        <authorList>
            <person name="Jaros S."/>
            <person name="Januszkiewicz K."/>
            <person name="Wedrychowicz H."/>
        </authorList>
    </citation>
    <scope>NUCLEOTIDE SEQUENCE [LARGE SCALE GENOMIC DNA]</scope>
    <source>
        <strain evidence="4 5">CGMCC 1.10190</strain>
    </source>
</reference>
<evidence type="ECO:0000313" key="5">
    <source>
        <dbReference type="Proteomes" id="UP000184226"/>
    </source>
</evidence>
<dbReference type="PANTHER" id="PTHR38690">
    <property type="entry name" value="PROTEASE-RELATED"/>
    <property type="match status" value="1"/>
</dbReference>
<dbReference type="Proteomes" id="UP000184226">
    <property type="component" value="Unassembled WGS sequence"/>
</dbReference>
<keyword evidence="5" id="KW-1185">Reference proteome</keyword>
<gene>
    <name evidence="4" type="ORF">SAMN04488135_101410</name>
</gene>
<dbReference type="InterPro" id="IPR011836">
    <property type="entry name" value="YhdP"/>
</dbReference>
<feature type="compositionally biased region" description="Low complexity" evidence="1">
    <location>
        <begin position="1233"/>
        <end position="1245"/>
    </location>
</feature>
<dbReference type="PANTHER" id="PTHR38690:SF1">
    <property type="entry name" value="PROTEASE"/>
    <property type="match status" value="1"/>
</dbReference>
<dbReference type="NCBIfam" id="TIGR02099">
    <property type="entry name" value="YhdP family protein"/>
    <property type="match status" value="1"/>
</dbReference>
<evidence type="ECO:0000256" key="1">
    <source>
        <dbReference type="SAM" id="MobiDB-lite"/>
    </source>
</evidence>
<feature type="region of interest" description="Disordered" evidence="1">
    <location>
        <begin position="1233"/>
        <end position="1252"/>
    </location>
</feature>
<dbReference type="Pfam" id="PF13116">
    <property type="entry name" value="YhdP"/>
    <property type="match status" value="2"/>
</dbReference>
<keyword evidence="2" id="KW-0812">Transmembrane</keyword>
<feature type="transmembrane region" description="Helical" evidence="2">
    <location>
        <begin position="32"/>
        <end position="53"/>
    </location>
</feature>
<dbReference type="AlphaFoldDB" id="A0A1M5N582"/>
<evidence type="ECO:0000259" key="3">
    <source>
        <dbReference type="Pfam" id="PF13116"/>
    </source>
</evidence>
<evidence type="ECO:0000256" key="2">
    <source>
        <dbReference type="SAM" id="Phobius"/>
    </source>
</evidence>
<name>A0A1M5N582_9BURK</name>
<sequence length="1252" mass="135766">MGANPEKILQILLFWLIQSVFRIPSALLKLFFKIVLFVYFLAAGLFLGVRYWVLPNIDQWRPYIAQQLSAALKTRVSLGVVKADWNGLHPRLELGDVAFTDRRQRQVLSLPRVQAVLSWRSLFTGTPQFVSLQAQGIDISLRRDRRQRLWVLGQSFQMEALDQQDAGAQDEILAWLATQRRIVLADATIRWVDETRHAPPLVLRSVTLTLRSHGADHSFSARAIPPSELGQSLDVRGQFRQASGGGPQAFSLKDGAGQVYVNVEKMRPLGWSPWLDMPQPLESGEVSAQAWLTLAAGGIARYTSDVTVKQGRWRFGDKAYVQADFLRLYMAGPWAGFRQIFPASAGASAPAAPALPPIAGAAPAPAVEFRLQARRLGLDAGDIFAQPLDFNSIDAQGTARNLPGSVLRVQADRVDLANKDMDASLQGSWQQGGSGPAGLIDIHGKFKRAMVAAIHEYLPGIVDLDAREWMAKGLLAGVIQDADLTLNGDLEHFPFAEDPSKGNFKVLGRYSGGMIDYLPPEGKTLGWPRLNDMQGTIALHRADLRLVSDQAWMQPAAGLPIQLSQVSAHIPNIEDKPVLHIDGLTAAKGEAYLALMKHTPLGEMLGGVFNEASADGDWEVPLALTIPLLNSRDTKLRGAIRFSGNSLRLAPEMPAFSQISGALDFTDEAMSSSGLKADFLGGPVSFTGGVGGPQKGLQLQGRASAKALADYVGLEGMKRLQGTVPYKATVQQPDAKSFSLSLDSTLSGLALDLPPPLGKSAGQAMPLHVDWRRHADGKSMALDVALGQGMRATLLHRNGRKEGAYFHAAAVGVNQEPDLQPEGLSVDVSYPSVDIDSWDRIVSEFSTSAKPGGRRERPLLPDARQLRLQTAQARVHGLKLDELTFTARQPEPEQWRVDVSSTQTAGTLFWREARGRIAGRIDANFDRLALGRDKAGGAADDKNAEDSSFRIDDDLDIPGVNLYVKNLRLYGRDAGELSVVGVNQARGELWRLDELKLAGRGASLAGSGMWRLSGKDRGLTLDAQAHISDLGAYFDQVGMKDVMKAGKGTLKGRFEWRNMPWDVSKEDLNGKIEFDLEKGRFSNVNSRSSRLLELLSLQSVKRMARLDFNPAGLTKEGFPYDKLRGTLVLDSGVMSTSDYRVIGPVGTIVIGGDVDLVRENLNLQAVVVPNLDVSGAAVAAGIAINPIVGVGAFLTQWLLQGPLAKAMTAQYQIHGDWDDPQIKEIAVPAANGKAAANPGAAPKAGTLPRVEP</sequence>
<protein>
    <submittedName>
        <fullName evidence="4">TIGR02099 family protein</fullName>
    </submittedName>
</protein>
<keyword evidence="2" id="KW-1133">Transmembrane helix</keyword>
<keyword evidence="2" id="KW-0472">Membrane</keyword>
<dbReference type="EMBL" id="FQXE01000001">
    <property type="protein sequence ID" value="SHG84592.1"/>
    <property type="molecule type" value="Genomic_DNA"/>
</dbReference>
<dbReference type="InterPro" id="IPR025263">
    <property type="entry name" value="YhdP_central"/>
</dbReference>
<accession>A0A1M5N582</accession>
<feature type="domain" description="YhdP central" evidence="3">
    <location>
        <begin position="367"/>
        <end position="1222"/>
    </location>
</feature>
<evidence type="ECO:0000313" key="4">
    <source>
        <dbReference type="EMBL" id="SHG84592.1"/>
    </source>
</evidence>
<feature type="domain" description="YhdP central" evidence="3">
    <location>
        <begin position="24"/>
        <end position="321"/>
    </location>
</feature>
<dbReference type="STRING" id="658167.SAMN04488135_101410"/>